<evidence type="ECO:0000256" key="1">
    <source>
        <dbReference type="SAM" id="MobiDB-lite"/>
    </source>
</evidence>
<dbReference type="GO" id="GO:0000444">
    <property type="term" value="C:MIS12/MIND type complex"/>
    <property type="evidence" value="ECO:0007669"/>
    <property type="project" value="InterPro"/>
</dbReference>
<organism evidence="2 3">
    <name type="scientific">Trichoglossum hirsutum</name>
    <dbReference type="NCBI Taxonomy" id="265104"/>
    <lineage>
        <taxon>Eukaryota</taxon>
        <taxon>Fungi</taxon>
        <taxon>Dikarya</taxon>
        <taxon>Ascomycota</taxon>
        <taxon>Pezizomycotina</taxon>
        <taxon>Geoglossomycetes</taxon>
        <taxon>Geoglossales</taxon>
        <taxon>Geoglossaceae</taxon>
        <taxon>Trichoglossum</taxon>
    </lineage>
</organism>
<reference evidence="2" key="1">
    <citation type="submission" date="2021-03" db="EMBL/GenBank/DDBJ databases">
        <title>Comparative genomics and phylogenomic investigation of the class Geoglossomycetes provide insights into ecological specialization and systematics.</title>
        <authorList>
            <person name="Melie T."/>
            <person name="Pirro S."/>
            <person name="Miller A.N."/>
            <person name="Quandt A."/>
        </authorList>
    </citation>
    <scope>NUCLEOTIDE SEQUENCE</scope>
    <source>
        <strain evidence="2">CAQ_001_2017</strain>
    </source>
</reference>
<evidence type="ECO:0000313" key="3">
    <source>
        <dbReference type="Proteomes" id="UP000750711"/>
    </source>
</evidence>
<protein>
    <submittedName>
        <fullName evidence="2">Uncharacterized protein</fullName>
    </submittedName>
</protein>
<dbReference type="EMBL" id="JAGHQM010002680">
    <property type="protein sequence ID" value="KAH0548269.1"/>
    <property type="molecule type" value="Genomic_DNA"/>
</dbReference>
<feature type="compositionally biased region" description="Basic residues" evidence="1">
    <location>
        <begin position="201"/>
        <end position="221"/>
    </location>
</feature>
<dbReference type="PANTHER" id="PTHR14778">
    <property type="entry name" value="KINETOCHORE-ASSOCIATED PROTEIN DSN1 HOMOLOG"/>
    <property type="match status" value="1"/>
</dbReference>
<dbReference type="InterPro" id="IPR013218">
    <property type="entry name" value="Dsn1/Mis13"/>
</dbReference>
<dbReference type="PANTHER" id="PTHR14778:SF2">
    <property type="entry name" value="KINETOCHORE-ASSOCIATED PROTEIN DSN1 HOMOLOG"/>
    <property type="match status" value="1"/>
</dbReference>
<sequence>MATQPPARRRSARLAFGEDGSSKDVENSGSASKRPKRGDDAEKASGKGNGGARKTKLGKEYVTYDEEDDGFVFRRTRSGKTRAAPIQTEPVEVETGHPAPKRKTFLTPTSSEREHRVPKRRKSPGKVKNETKDSSGRVLNEPAAQSGSRPHVQDRVDQLSCADDDGVAFVGEAQAAAAASRDTTKIQIPFADTPVINRNKQLRQQHKQGHRRSSVGLRGRRASSLIDSGSTGMFSQNHRPSGRGTR</sequence>
<feature type="region of interest" description="Disordered" evidence="1">
    <location>
        <begin position="1"/>
        <end position="155"/>
    </location>
</feature>
<accession>A0A9P8IHJ7</accession>
<dbReference type="Proteomes" id="UP000750711">
    <property type="component" value="Unassembled WGS sequence"/>
</dbReference>
<feature type="compositionally biased region" description="Polar residues" evidence="1">
    <location>
        <begin position="225"/>
        <end position="239"/>
    </location>
</feature>
<evidence type="ECO:0000313" key="2">
    <source>
        <dbReference type="EMBL" id="KAH0548269.1"/>
    </source>
</evidence>
<dbReference type="GO" id="GO:0051301">
    <property type="term" value="P:cell division"/>
    <property type="evidence" value="ECO:0007669"/>
    <property type="project" value="InterPro"/>
</dbReference>
<keyword evidence="3" id="KW-1185">Reference proteome</keyword>
<proteinExistence type="predicted"/>
<feature type="compositionally biased region" description="Basic residues" evidence="1">
    <location>
        <begin position="116"/>
        <end position="125"/>
    </location>
</feature>
<name>A0A9P8IHJ7_9PEZI</name>
<gene>
    <name evidence="2" type="ORF">GP486_008026</name>
</gene>
<dbReference type="Pfam" id="PF08202">
    <property type="entry name" value="MIS13"/>
    <property type="match status" value="1"/>
</dbReference>
<comment type="caution">
    <text evidence="2">The sequence shown here is derived from an EMBL/GenBank/DDBJ whole genome shotgun (WGS) entry which is preliminary data.</text>
</comment>
<dbReference type="AlphaFoldDB" id="A0A9P8IHJ7"/>
<dbReference type="GO" id="GO:0007059">
    <property type="term" value="P:chromosome segregation"/>
    <property type="evidence" value="ECO:0007669"/>
    <property type="project" value="InterPro"/>
</dbReference>
<feature type="region of interest" description="Disordered" evidence="1">
    <location>
        <begin position="201"/>
        <end position="246"/>
    </location>
</feature>